<dbReference type="Gene3D" id="1.10.8.430">
    <property type="entry name" value="Helical domain of apoptotic protease-activating factors"/>
    <property type="match status" value="1"/>
</dbReference>
<dbReference type="Pfam" id="PF00931">
    <property type="entry name" value="NB-ARC"/>
    <property type="match status" value="1"/>
</dbReference>
<reference evidence="4 5" key="1">
    <citation type="submission" date="2024-11" db="EMBL/GenBank/DDBJ databases">
        <title>A near-complete genome assembly of Cinchona calisaya.</title>
        <authorList>
            <person name="Lian D.C."/>
            <person name="Zhao X.W."/>
            <person name="Wei L."/>
        </authorList>
    </citation>
    <scope>NUCLEOTIDE SEQUENCE [LARGE SCALE GENOMIC DNA]</scope>
    <source>
        <tissue evidence="4">Nenye</tissue>
    </source>
</reference>
<dbReference type="InterPro" id="IPR002182">
    <property type="entry name" value="NB-ARC"/>
</dbReference>
<dbReference type="SUPFAM" id="SSF52540">
    <property type="entry name" value="P-loop containing nucleoside triphosphate hydrolases"/>
    <property type="match status" value="1"/>
</dbReference>
<evidence type="ECO:0000259" key="3">
    <source>
        <dbReference type="Pfam" id="PF00931"/>
    </source>
</evidence>
<dbReference type="PANTHER" id="PTHR36766:SF40">
    <property type="entry name" value="DISEASE RESISTANCE PROTEIN RGA3"/>
    <property type="match status" value="1"/>
</dbReference>
<dbReference type="GO" id="GO:0006952">
    <property type="term" value="P:defense response"/>
    <property type="evidence" value="ECO:0007669"/>
    <property type="project" value="UniProtKB-KW"/>
</dbReference>
<dbReference type="Proteomes" id="UP001630127">
    <property type="component" value="Unassembled WGS sequence"/>
</dbReference>
<gene>
    <name evidence="4" type="ORF">ACH5RR_028766</name>
</gene>
<comment type="caution">
    <text evidence="4">The sequence shown here is derived from an EMBL/GenBank/DDBJ whole genome shotgun (WGS) entry which is preliminary data.</text>
</comment>
<sequence>MAAALVGGAFLSAFLQVLFDRIASRDFLKLFQTRKFLEGIMPEIEKIVVRLDGFIQQIVPLGLQNVESKIKSCRTPSTSLVDESTLYGRDVVKEKIIQIESLNSLQVKLQRGQIGKKFLLVLDDVWNRQYSDWNKLKILFQGVSKGSKIIVTTRDEKIARMMGQERSIHRLDFITKEDSWSLFEKHAFGDGDNENLKELEEIGKKITRKCGGLPLAVKTVAGVLRSTRMV</sequence>
<name>A0ABD2YTN4_9GENT</name>
<dbReference type="InterPro" id="IPR042197">
    <property type="entry name" value="Apaf_helical"/>
</dbReference>
<dbReference type="PRINTS" id="PR00364">
    <property type="entry name" value="DISEASERSIST"/>
</dbReference>
<accession>A0ABD2YTN4</accession>
<proteinExistence type="predicted"/>
<protein>
    <recommendedName>
        <fullName evidence="3">NB-ARC domain-containing protein</fullName>
    </recommendedName>
</protein>
<evidence type="ECO:0000256" key="2">
    <source>
        <dbReference type="ARBA" id="ARBA00022821"/>
    </source>
</evidence>
<keyword evidence="5" id="KW-1185">Reference proteome</keyword>
<keyword evidence="1" id="KW-0433">Leucine-rich repeat</keyword>
<organism evidence="4 5">
    <name type="scientific">Cinchona calisaya</name>
    <dbReference type="NCBI Taxonomy" id="153742"/>
    <lineage>
        <taxon>Eukaryota</taxon>
        <taxon>Viridiplantae</taxon>
        <taxon>Streptophyta</taxon>
        <taxon>Embryophyta</taxon>
        <taxon>Tracheophyta</taxon>
        <taxon>Spermatophyta</taxon>
        <taxon>Magnoliopsida</taxon>
        <taxon>eudicotyledons</taxon>
        <taxon>Gunneridae</taxon>
        <taxon>Pentapetalae</taxon>
        <taxon>asterids</taxon>
        <taxon>lamiids</taxon>
        <taxon>Gentianales</taxon>
        <taxon>Rubiaceae</taxon>
        <taxon>Cinchonoideae</taxon>
        <taxon>Cinchoneae</taxon>
        <taxon>Cinchona</taxon>
    </lineage>
</organism>
<dbReference type="InterPro" id="IPR027417">
    <property type="entry name" value="P-loop_NTPase"/>
</dbReference>
<feature type="domain" description="NB-ARC" evidence="3">
    <location>
        <begin position="98"/>
        <end position="188"/>
    </location>
</feature>
<evidence type="ECO:0000313" key="4">
    <source>
        <dbReference type="EMBL" id="KAL3509365.1"/>
    </source>
</evidence>
<dbReference type="Gene3D" id="3.40.50.300">
    <property type="entry name" value="P-loop containing nucleotide triphosphate hydrolases"/>
    <property type="match status" value="1"/>
</dbReference>
<dbReference type="AlphaFoldDB" id="A0ABD2YTN4"/>
<evidence type="ECO:0000313" key="5">
    <source>
        <dbReference type="Proteomes" id="UP001630127"/>
    </source>
</evidence>
<evidence type="ECO:0000256" key="1">
    <source>
        <dbReference type="ARBA" id="ARBA00022614"/>
    </source>
</evidence>
<dbReference type="PANTHER" id="PTHR36766">
    <property type="entry name" value="PLANT BROAD-SPECTRUM MILDEW RESISTANCE PROTEIN RPW8"/>
    <property type="match status" value="1"/>
</dbReference>
<dbReference type="EMBL" id="JBJUIK010000012">
    <property type="protein sequence ID" value="KAL3509365.1"/>
    <property type="molecule type" value="Genomic_DNA"/>
</dbReference>
<keyword evidence="2" id="KW-0611">Plant defense</keyword>